<sequence>MEDNNPENSDFVMKSSSTGKMILFAFPRIGSSLLLGVVGYALFLLYTSGYGLDEARVSFIISIGYIAIAISQFLFGWLSDVTYLKKLGGKKPYVLILAPILVISFIFLLMPGLVLKDAEDTTLLIWLGVWNTLFQISYAVTTPYQAFMATAFSVEDRPKCSQIQNIFNFIGQASQTLFSMIILTGLTDELEEYPEIVPPELFWTCIIFGFIFIASFYISAILMPVEPKPIEKPNMIKNLKVILSNWNYLSVTLMAGIASVGWVIVGTVMLTFLEEVLFLGTMEYIIMAATLIIGMIVFLAIWRKIIKKNGKKRSIIYVFLAGAIFMPISLLGLINWTNPVFFAAIFVLGLAGVMGGWYLFPYIMYADLAEDDQRRTNVMKAGIYTGFPSIVLNLLQALGTFILGLLFEYLPDVMVGTNEIPWAMVLWGPVCTFFLILAIIFTKFFVKLDFEWEKKD</sequence>
<keyword evidence="1" id="KW-0472">Membrane</keyword>
<dbReference type="InterPro" id="IPR036259">
    <property type="entry name" value="MFS_trans_sf"/>
</dbReference>
<evidence type="ECO:0000256" key="1">
    <source>
        <dbReference type="SAM" id="Phobius"/>
    </source>
</evidence>
<dbReference type="Pfam" id="PF13347">
    <property type="entry name" value="MFS_2"/>
    <property type="match status" value="1"/>
</dbReference>
<keyword evidence="1" id="KW-1133">Transmembrane helix</keyword>
<dbReference type="Proteomes" id="UP000321408">
    <property type="component" value="Chromosome"/>
</dbReference>
<dbReference type="SUPFAM" id="SSF103473">
    <property type="entry name" value="MFS general substrate transporter"/>
    <property type="match status" value="1"/>
</dbReference>
<feature type="transmembrane region" description="Helical" evidence="1">
    <location>
        <begin position="314"/>
        <end position="334"/>
    </location>
</feature>
<dbReference type="GO" id="GO:0015293">
    <property type="term" value="F:symporter activity"/>
    <property type="evidence" value="ECO:0007669"/>
    <property type="project" value="InterPro"/>
</dbReference>
<dbReference type="KEGG" id="psyt:DSAG12_03307"/>
<dbReference type="GeneID" id="41331275"/>
<dbReference type="InterPro" id="IPR039672">
    <property type="entry name" value="MFS_2"/>
</dbReference>
<feature type="transmembrane region" description="Helical" evidence="1">
    <location>
        <begin position="284"/>
        <end position="302"/>
    </location>
</feature>
<organism evidence="2 3">
    <name type="scientific">Promethearchaeum syntrophicum</name>
    <dbReference type="NCBI Taxonomy" id="2594042"/>
    <lineage>
        <taxon>Archaea</taxon>
        <taxon>Promethearchaeati</taxon>
        <taxon>Promethearchaeota</taxon>
        <taxon>Promethearchaeia</taxon>
        <taxon>Promethearchaeales</taxon>
        <taxon>Promethearchaeaceae</taxon>
        <taxon>Promethearchaeum</taxon>
    </lineage>
</organism>
<feature type="transmembrane region" description="Helical" evidence="1">
    <location>
        <begin position="21"/>
        <end position="46"/>
    </location>
</feature>
<feature type="transmembrane region" description="Helical" evidence="1">
    <location>
        <begin position="426"/>
        <end position="446"/>
    </location>
</feature>
<keyword evidence="3" id="KW-1185">Reference proteome</keyword>
<feature type="transmembrane region" description="Helical" evidence="1">
    <location>
        <begin position="340"/>
        <end position="360"/>
    </location>
</feature>
<feature type="transmembrane region" description="Helical" evidence="1">
    <location>
        <begin position="381"/>
        <end position="406"/>
    </location>
</feature>
<feature type="transmembrane region" description="Helical" evidence="1">
    <location>
        <begin position="58"/>
        <end position="81"/>
    </location>
</feature>
<evidence type="ECO:0000313" key="2">
    <source>
        <dbReference type="EMBL" id="QEE17470.1"/>
    </source>
</evidence>
<name>A0A5B9DF97_9ARCH</name>
<reference evidence="2 3" key="2">
    <citation type="journal article" date="2024" name="Int. J. Syst. Evol. Microbiol.">
        <title>Promethearchaeum syntrophicum gen. nov., sp. nov., an anaerobic, obligately syntrophic archaeon, the first isolate of the lineage 'Asgard' archaea, and proposal of the new archaeal phylum Promethearchaeota phyl. nov. and kingdom Promethearchaeati regn. nov.</title>
        <authorList>
            <person name="Imachi H."/>
            <person name="Nobu M.K."/>
            <person name="Kato S."/>
            <person name="Takaki Y."/>
            <person name="Miyazaki M."/>
            <person name="Miyata M."/>
            <person name="Ogawara M."/>
            <person name="Saito Y."/>
            <person name="Sakai S."/>
            <person name="Tahara Y.O."/>
            <person name="Takano Y."/>
            <person name="Tasumi E."/>
            <person name="Uematsu K."/>
            <person name="Yoshimura T."/>
            <person name="Itoh T."/>
            <person name="Ohkuma M."/>
            <person name="Takai K."/>
        </authorList>
    </citation>
    <scope>NUCLEOTIDE SEQUENCE [LARGE SCALE GENOMIC DNA]</scope>
    <source>
        <strain evidence="2 3">MK-D1</strain>
    </source>
</reference>
<dbReference type="PANTHER" id="PTHR11328:SF24">
    <property type="entry name" value="MAJOR FACILITATOR SUPERFAMILY (MFS) PROFILE DOMAIN-CONTAINING PROTEIN"/>
    <property type="match status" value="1"/>
</dbReference>
<keyword evidence="1" id="KW-0812">Transmembrane</keyword>
<dbReference type="AlphaFoldDB" id="A0A5B9DF97"/>
<feature type="transmembrane region" description="Helical" evidence="1">
    <location>
        <begin position="93"/>
        <end position="115"/>
    </location>
</feature>
<dbReference type="GO" id="GO:0008643">
    <property type="term" value="P:carbohydrate transport"/>
    <property type="evidence" value="ECO:0007669"/>
    <property type="project" value="InterPro"/>
</dbReference>
<proteinExistence type="predicted"/>
<dbReference type="PANTHER" id="PTHR11328">
    <property type="entry name" value="MAJOR FACILITATOR SUPERFAMILY DOMAIN-CONTAINING PROTEIN"/>
    <property type="match status" value="1"/>
</dbReference>
<accession>A0A5B9DF97</accession>
<dbReference type="EMBL" id="CP042905">
    <property type="protein sequence ID" value="QEE17470.1"/>
    <property type="molecule type" value="Genomic_DNA"/>
</dbReference>
<dbReference type="RefSeq" id="WP_147664363.1">
    <property type="nucleotide sequence ID" value="NZ_CP042905.2"/>
</dbReference>
<evidence type="ECO:0000313" key="3">
    <source>
        <dbReference type="Proteomes" id="UP000321408"/>
    </source>
</evidence>
<dbReference type="GO" id="GO:0005886">
    <property type="term" value="C:plasma membrane"/>
    <property type="evidence" value="ECO:0007669"/>
    <property type="project" value="TreeGrafter"/>
</dbReference>
<feature type="transmembrane region" description="Helical" evidence="1">
    <location>
        <begin position="201"/>
        <end position="225"/>
    </location>
</feature>
<protein>
    <submittedName>
        <fullName evidence="2">MFS transporter</fullName>
    </submittedName>
</protein>
<feature type="transmembrane region" description="Helical" evidence="1">
    <location>
        <begin position="246"/>
        <end position="272"/>
    </location>
</feature>
<dbReference type="Gene3D" id="1.20.1250.20">
    <property type="entry name" value="MFS general substrate transporter like domains"/>
    <property type="match status" value="1"/>
</dbReference>
<gene>
    <name evidence="2" type="ORF">DSAG12_03307</name>
</gene>
<dbReference type="OrthoDB" id="31133at2157"/>
<reference evidence="2 3" key="1">
    <citation type="journal article" date="2020" name="Nature">
        <title>Isolation of an archaeon at the prokaryote-eukaryote interface.</title>
        <authorList>
            <person name="Imachi H."/>
            <person name="Nobu M.K."/>
            <person name="Nakahara N."/>
            <person name="Morono Y."/>
            <person name="Ogawara M."/>
            <person name="Takaki Y."/>
            <person name="Takano Y."/>
            <person name="Uematsu K."/>
            <person name="Ikuta T."/>
            <person name="Ito M."/>
            <person name="Matsui Y."/>
            <person name="Miyazaki M."/>
            <person name="Murata K."/>
            <person name="Saito Y."/>
            <person name="Sakai S."/>
            <person name="Song C."/>
            <person name="Tasumi E."/>
            <person name="Yamanaka Y."/>
            <person name="Yamaguchi T."/>
            <person name="Kamagata Y."/>
            <person name="Tamaki H."/>
            <person name="Takai K."/>
        </authorList>
    </citation>
    <scope>NUCLEOTIDE SEQUENCE [LARGE SCALE GENOMIC DNA]</scope>
    <source>
        <strain evidence="2 3">MK-D1</strain>
    </source>
</reference>